<reference evidence="1 2" key="1">
    <citation type="submission" date="2020-07" db="EMBL/GenBank/DDBJ databases">
        <title>Sequencing the genomes of 1000 actinobacteria strains.</title>
        <authorList>
            <person name="Klenk H.-P."/>
        </authorList>
    </citation>
    <scope>NUCLEOTIDE SEQUENCE [LARGE SCALE GENOMIC DNA]</scope>
    <source>
        <strain evidence="1 2">DSM 21349</strain>
    </source>
</reference>
<name>A0A7W3J3P7_9ACTN</name>
<keyword evidence="2" id="KW-1185">Reference proteome</keyword>
<dbReference type="AlphaFoldDB" id="A0A7W3J3P7"/>
<proteinExistence type="predicted"/>
<dbReference type="RefSeq" id="WP_182541753.1">
    <property type="nucleotide sequence ID" value="NZ_JACGXA010000003.1"/>
</dbReference>
<comment type="caution">
    <text evidence="1">The sequence shown here is derived from an EMBL/GenBank/DDBJ whole genome shotgun (WGS) entry which is preliminary data.</text>
</comment>
<evidence type="ECO:0000313" key="2">
    <source>
        <dbReference type="Proteomes" id="UP000580910"/>
    </source>
</evidence>
<dbReference type="EMBL" id="JACGXA010000003">
    <property type="protein sequence ID" value="MBA8805727.1"/>
    <property type="molecule type" value="Genomic_DNA"/>
</dbReference>
<gene>
    <name evidence="1" type="ORF">FB382_004072</name>
</gene>
<evidence type="ECO:0000313" key="1">
    <source>
        <dbReference type="EMBL" id="MBA8805727.1"/>
    </source>
</evidence>
<protein>
    <submittedName>
        <fullName evidence="1">Uncharacterized protein</fullName>
    </submittedName>
</protein>
<dbReference type="Proteomes" id="UP000580910">
    <property type="component" value="Unassembled WGS sequence"/>
</dbReference>
<organism evidence="1 2">
    <name type="scientific">Nocardioides ginsengisegetis</name>
    <dbReference type="NCBI Taxonomy" id="661491"/>
    <lineage>
        <taxon>Bacteria</taxon>
        <taxon>Bacillati</taxon>
        <taxon>Actinomycetota</taxon>
        <taxon>Actinomycetes</taxon>
        <taxon>Propionibacteriales</taxon>
        <taxon>Nocardioidaceae</taxon>
        <taxon>Nocardioides</taxon>
    </lineage>
</organism>
<accession>A0A7W3J3P7</accession>
<sequence length="198" mass="20994">MLDRTLRAGTRMPLIVGAGAAVLVLSWAATSPWSTPPMLGGPLGPGGDSVTSCMTKRDATDMVVGLDVVRNASDEPVTLDSAELVGATRVTLTAARVADVSGDRSLLGHVQGDPPREMSDEQRLLMRSSRPLTGFALAPASTGAIDNVLMYLHLEDPEVTAEIEHLRVYYHQGSHHYIWQDNAHFILAAGPGCAALPS</sequence>